<dbReference type="Pfam" id="PF04616">
    <property type="entry name" value="Glyco_hydro_43"/>
    <property type="match status" value="1"/>
</dbReference>
<gene>
    <name evidence="6" type="ORF">HKD39_08655</name>
</gene>
<comment type="similarity">
    <text evidence="1">Belongs to the glycosyl hydrolase 43 family.</text>
</comment>
<name>A0A849A6W3_9ACTN</name>
<evidence type="ECO:0000256" key="2">
    <source>
        <dbReference type="ARBA" id="ARBA00022801"/>
    </source>
</evidence>
<evidence type="ECO:0000256" key="3">
    <source>
        <dbReference type="ARBA" id="ARBA00023295"/>
    </source>
</evidence>
<dbReference type="Proteomes" id="UP000562984">
    <property type="component" value="Unassembled WGS sequence"/>
</dbReference>
<organism evidence="6 7">
    <name type="scientific">Nakamurella aerolata</name>
    <dbReference type="NCBI Taxonomy" id="1656892"/>
    <lineage>
        <taxon>Bacteria</taxon>
        <taxon>Bacillati</taxon>
        <taxon>Actinomycetota</taxon>
        <taxon>Actinomycetes</taxon>
        <taxon>Nakamurellales</taxon>
        <taxon>Nakamurellaceae</taxon>
        <taxon>Nakamurella</taxon>
    </lineage>
</organism>
<dbReference type="PANTHER" id="PTHR43101">
    <property type="entry name" value="BETA-FRUCTOSIDASE"/>
    <property type="match status" value="1"/>
</dbReference>
<dbReference type="GO" id="GO:0004553">
    <property type="term" value="F:hydrolase activity, hydrolyzing O-glycosyl compounds"/>
    <property type="evidence" value="ECO:0007669"/>
    <property type="project" value="InterPro"/>
</dbReference>
<keyword evidence="4" id="KW-0119">Carbohydrate metabolism</keyword>
<dbReference type="Gene3D" id="2.60.120.1390">
    <property type="match status" value="1"/>
</dbReference>
<keyword evidence="7" id="KW-1185">Reference proteome</keyword>
<keyword evidence="3" id="KW-0326">Glycosidase</keyword>
<dbReference type="AlphaFoldDB" id="A0A849A6W3"/>
<dbReference type="PROSITE" id="PS50853">
    <property type="entry name" value="FN3"/>
    <property type="match status" value="1"/>
</dbReference>
<evidence type="ECO:0000313" key="6">
    <source>
        <dbReference type="EMBL" id="NNG35777.1"/>
    </source>
</evidence>
<dbReference type="PANTHER" id="PTHR43101:SF1">
    <property type="entry name" value="BETA-FRUCTOSIDASE"/>
    <property type="match status" value="1"/>
</dbReference>
<dbReference type="InterPro" id="IPR003961">
    <property type="entry name" value="FN3_dom"/>
</dbReference>
<dbReference type="Gene3D" id="2.60.40.10">
    <property type="entry name" value="Immunoglobulins"/>
    <property type="match status" value="1"/>
</dbReference>
<proteinExistence type="inferred from homology"/>
<dbReference type="Gene3D" id="2.60.120.260">
    <property type="entry name" value="Galactose-binding domain-like"/>
    <property type="match status" value="1"/>
</dbReference>
<comment type="caution">
    <text evidence="6">The sequence shown here is derived from an EMBL/GenBank/DDBJ whole genome shotgun (WGS) entry which is preliminary data.</text>
</comment>
<dbReference type="EMBL" id="JABEND010000004">
    <property type="protein sequence ID" value="NNG35777.1"/>
    <property type="molecule type" value="Genomic_DNA"/>
</dbReference>
<keyword evidence="4" id="KW-0624">Polysaccharide degradation</keyword>
<dbReference type="InterPro" id="IPR023296">
    <property type="entry name" value="Glyco_hydro_beta-prop_sf"/>
</dbReference>
<dbReference type="SUPFAM" id="SSF75005">
    <property type="entry name" value="Arabinanase/levansucrase/invertase"/>
    <property type="match status" value="1"/>
</dbReference>
<evidence type="ECO:0000256" key="4">
    <source>
        <dbReference type="ARBA" id="ARBA00023326"/>
    </source>
</evidence>
<dbReference type="InterPro" id="IPR013783">
    <property type="entry name" value="Ig-like_fold"/>
</dbReference>
<accession>A0A849A6W3</accession>
<evidence type="ECO:0000256" key="1">
    <source>
        <dbReference type="ARBA" id="ARBA00009865"/>
    </source>
</evidence>
<dbReference type="InterPro" id="IPR008979">
    <property type="entry name" value="Galactose-bd-like_sf"/>
</dbReference>
<dbReference type="GO" id="GO:0000272">
    <property type="term" value="P:polysaccharide catabolic process"/>
    <property type="evidence" value="ECO:0007669"/>
    <property type="project" value="UniProtKB-KW"/>
</dbReference>
<dbReference type="InterPro" id="IPR051214">
    <property type="entry name" value="GH32_Enzymes"/>
</dbReference>
<reference evidence="6 7" key="1">
    <citation type="submission" date="2020-05" db="EMBL/GenBank/DDBJ databases">
        <title>Nakamurella sp. DB0629 isolated from air conditioner.</title>
        <authorList>
            <person name="Kim D.H."/>
            <person name="Kim D.-U."/>
        </authorList>
    </citation>
    <scope>NUCLEOTIDE SEQUENCE [LARGE SCALE GENOMIC DNA]</scope>
    <source>
        <strain evidence="6 7">DB0629</strain>
    </source>
</reference>
<sequence length="959" mass="101747">MIGDAVPFDSSINFGIEHGPTANEPAEYSSTAYWYGFDDTPSARVTDAIDVGVAASEKAHTYTDATGGVTAKTVSYTYEGDFDTEPVTQQVTASTAAVSFTVSVDPRNVGVTLRRLSDQAKGYQSAAVTVDGAPAGTWLQPLANTTHRWLQDTYQLDPALTAGKSELKVTLTPTAGSAPWSAASYEVLSVGALAQDRQLPTGVTGLVAIGTDSNANRLRWNDSTGSIADNVGVDHYQIYASRSRAVPTTEANLVGTSHNASFTHEGLGLNETWYYRVRAVDASGNVGRPSAVVSATSGNQLRIEGERLLPAVSSTAETVSQGNCCGVSWSGGAQLWLRGQKSGDTATVAFTVPVSGDYTATAVLSKAVDYGIVQLAVDGKNVGSGFDGYQATGVGTAQHDLGTLALTAGRHTLTLTVTGKNAAATGYFVGLDYLSLATTASGVKVTDWSKTEEVVQAGARQRIYDPSVGENEPWYINDHTFVQGPDGKWNMFGITHAEPADPLNESFFAHATADTLTQKQYSKQAPVIQADPALGEKHVWAPYVLKDGDTYYMFYAAGLDDNHSTHQLRLATSKDLKTWTKRKEPLFVDGFDARDPMVMRIGNQWVMYYTANSTPEGGNHQVAYRTSTDLVNWGPKQVAFNHPVTGTFGGPTESPFVVAKDGWYYLFVCCESGYTDTRVYKSKDPFSFNVDQLAGRIDAHAAEVVQDTDGRWYISGAGWGQGGLYLAPLDWNAMLTTKGKNVETSNYRVTVQTAPQSSVTDMQVADGSGGWRPALNNDYRGTGPYLGVGNFGNTDTAGAAGSVSATANSLTLKGIPLGNEPVTADWKLDFARASFTSSITAKVTGALSAPAWEVSTTVDGAGSRIGDNADPDRPVGDVKGFPDWTQSTGANSSVAARYTQGSAFSQDNRYYAGTGAVVWQPLWQPGGRAWAPGSYSLGTLTIGASPIGGDDQLGALLPN</sequence>
<protein>
    <submittedName>
        <fullName evidence="6">Family 43 glycosylhydrolase</fullName>
    </submittedName>
</protein>
<keyword evidence="2 6" id="KW-0378">Hydrolase</keyword>
<dbReference type="Gene3D" id="2.115.10.20">
    <property type="entry name" value="Glycosyl hydrolase domain, family 43"/>
    <property type="match status" value="2"/>
</dbReference>
<evidence type="ECO:0000259" key="5">
    <source>
        <dbReference type="PROSITE" id="PS50853"/>
    </source>
</evidence>
<dbReference type="InterPro" id="IPR036116">
    <property type="entry name" value="FN3_sf"/>
</dbReference>
<dbReference type="SUPFAM" id="SSF49785">
    <property type="entry name" value="Galactose-binding domain-like"/>
    <property type="match status" value="1"/>
</dbReference>
<dbReference type="InterPro" id="IPR006710">
    <property type="entry name" value="Glyco_hydro_43"/>
</dbReference>
<feature type="domain" description="Fibronectin type-III" evidence="5">
    <location>
        <begin position="199"/>
        <end position="300"/>
    </location>
</feature>
<dbReference type="SUPFAM" id="SSF49265">
    <property type="entry name" value="Fibronectin type III"/>
    <property type="match status" value="1"/>
</dbReference>
<evidence type="ECO:0000313" key="7">
    <source>
        <dbReference type="Proteomes" id="UP000562984"/>
    </source>
</evidence>